<name>A0AAD6RA43_9ROSI</name>
<gene>
    <name evidence="1" type="ORF">NC653_009709</name>
</gene>
<dbReference type="Proteomes" id="UP001164929">
    <property type="component" value="Chromosome 3"/>
</dbReference>
<protein>
    <submittedName>
        <fullName evidence="1">Uncharacterized protein</fullName>
    </submittedName>
</protein>
<sequence length="34" mass="4150">MLTKRAWVQKRVTFPHVNMVSRRFEWSTEIKMGV</sequence>
<dbReference type="EMBL" id="JAQIZT010000003">
    <property type="protein sequence ID" value="KAJ7004968.1"/>
    <property type="molecule type" value="Genomic_DNA"/>
</dbReference>
<reference evidence="1" key="1">
    <citation type="journal article" date="2023" name="Mol. Ecol. Resour.">
        <title>Chromosome-level genome assembly of a triploid poplar Populus alba 'Berolinensis'.</title>
        <authorList>
            <person name="Chen S."/>
            <person name="Yu Y."/>
            <person name="Wang X."/>
            <person name="Wang S."/>
            <person name="Zhang T."/>
            <person name="Zhou Y."/>
            <person name="He R."/>
            <person name="Meng N."/>
            <person name="Wang Y."/>
            <person name="Liu W."/>
            <person name="Liu Z."/>
            <person name="Liu J."/>
            <person name="Guo Q."/>
            <person name="Huang H."/>
            <person name="Sederoff R.R."/>
            <person name="Wang G."/>
            <person name="Qu G."/>
            <person name="Chen S."/>
        </authorList>
    </citation>
    <scope>NUCLEOTIDE SEQUENCE</scope>
    <source>
        <strain evidence="1">SC-2020</strain>
    </source>
</reference>
<proteinExistence type="predicted"/>
<evidence type="ECO:0000313" key="1">
    <source>
        <dbReference type="EMBL" id="KAJ7004968.1"/>
    </source>
</evidence>
<comment type="caution">
    <text evidence="1">The sequence shown here is derived from an EMBL/GenBank/DDBJ whole genome shotgun (WGS) entry which is preliminary data.</text>
</comment>
<dbReference type="AlphaFoldDB" id="A0AAD6RA43"/>
<keyword evidence="2" id="KW-1185">Reference proteome</keyword>
<evidence type="ECO:0000313" key="2">
    <source>
        <dbReference type="Proteomes" id="UP001164929"/>
    </source>
</evidence>
<organism evidence="1 2">
    <name type="scientific">Populus alba x Populus x berolinensis</name>
    <dbReference type="NCBI Taxonomy" id="444605"/>
    <lineage>
        <taxon>Eukaryota</taxon>
        <taxon>Viridiplantae</taxon>
        <taxon>Streptophyta</taxon>
        <taxon>Embryophyta</taxon>
        <taxon>Tracheophyta</taxon>
        <taxon>Spermatophyta</taxon>
        <taxon>Magnoliopsida</taxon>
        <taxon>eudicotyledons</taxon>
        <taxon>Gunneridae</taxon>
        <taxon>Pentapetalae</taxon>
        <taxon>rosids</taxon>
        <taxon>fabids</taxon>
        <taxon>Malpighiales</taxon>
        <taxon>Salicaceae</taxon>
        <taxon>Saliceae</taxon>
        <taxon>Populus</taxon>
    </lineage>
</organism>
<accession>A0AAD6RA43</accession>